<feature type="region of interest" description="Disordered" evidence="2">
    <location>
        <begin position="1153"/>
        <end position="1176"/>
    </location>
</feature>
<organism evidence="3 4">
    <name type="scientific">Euplotes crassus</name>
    <dbReference type="NCBI Taxonomy" id="5936"/>
    <lineage>
        <taxon>Eukaryota</taxon>
        <taxon>Sar</taxon>
        <taxon>Alveolata</taxon>
        <taxon>Ciliophora</taxon>
        <taxon>Intramacronucleata</taxon>
        <taxon>Spirotrichea</taxon>
        <taxon>Hypotrichia</taxon>
        <taxon>Euplotida</taxon>
        <taxon>Euplotidae</taxon>
        <taxon>Moneuplotes</taxon>
    </lineage>
</organism>
<evidence type="ECO:0000256" key="1">
    <source>
        <dbReference type="SAM" id="Coils"/>
    </source>
</evidence>
<feature type="coiled-coil region" evidence="1">
    <location>
        <begin position="353"/>
        <end position="442"/>
    </location>
</feature>
<sequence length="1176" mass="137053">MEVDSSVPRKHRLVLKRSRLLSCRNSMHGGRGKASRARNHKRISSLLNKRISMNTISHSKNISPKKSTVFGRGPSEAEFHAKVKKRFFSHDQKRLFSYHEETYTHGCDQSDSELLQELLILLNCNQIIDFIKYFQRSKEQSILSPSNSDTKAEEFYKKILKSSMKKFKFEKQNTSQRITKTGSVKKRPEIKEPPVVTTYTERKKREEEQEIANRLKEIQKEHQLNFKRKLDLMNTKIDNIEMNYDSLKANRDELALTAVNKQEVDLVQSNRASIEGILTSIDSHDEIFRDLDNYALGPWKTLREFEKSLRQSTQFYILQYSKMDSFYRRQIETIRSKCSFREEAFEQALLQLKLKHRLEIEQYQMERENVESQFTAFIQNGGEDDLNRIMLRNRRNELDSHSTALEVIDELEKVIRNLQIRLKTAQNEQVRFEREATKAIREKDLANNTLGSIRSFKLMYLEHLLTIASKVTKSDNNYTQIFKKSKLDQDTKVVKYFEESNIIDDCVGIAKGYEIMKDFINNMKSELANLGILPPLSIPNPNKFVSQKIIITGKVCRGLYEKWSDPKITEIVYKSAKEYFQKMRGISKRTTMKYGASMASSPDSISQASTFMLKSSTFKAKMSKSKNHKKSANKSNIKKSLAKLSENVIPNASKLSAKYASEISASKEFKDLKFDVYDTDSLSKFCRKHANIKQFEISTSNIIEAFNFINTTILQEVHTNKDRNFEKLSIPVNELVIPVYDERQILTHFELNPTLMKLAYMRDYRNTDTIREGIRLMILLNRVYLHDKTLATQNSDSTGGVDIAYRMKTNKECQTEYNDLIRNFMRRNLLFLKSHIDSIPLESITEQYKDSNDEDLIFMEFRNIQSRVKPDIKSEQTLNEEVNTFSLLTKLFDSLKNRINEIMENEGEISLDSLFDYNKIYKEEKDNVSIFTDEGNDNCFDTERKKIKAKKLKPVLKRALLDLKIKGRIDTGDSILNTFLGFFLNEDPKKIILLVDSFCSLAKNLPKKEMINLHFGSDEISEVSLSSGKSLKEEDREKLISLKLQSIDEVIKRSERMKGRKNLNRKKRQSSKPNSKPRLFNNSVLQKKLANETMSNRLKINKFINKETPRRKVSRKNSVLSVETDDDVNLHKYLFTRKKTLISSPMAKVNLNKTQNFSQRIQKRRSSINTQRSTKL</sequence>
<evidence type="ECO:0000256" key="2">
    <source>
        <dbReference type="SAM" id="MobiDB-lite"/>
    </source>
</evidence>
<reference evidence="3" key="1">
    <citation type="submission" date="2023-07" db="EMBL/GenBank/DDBJ databases">
        <authorList>
            <consortium name="AG Swart"/>
            <person name="Singh M."/>
            <person name="Singh A."/>
            <person name="Seah K."/>
            <person name="Emmerich C."/>
        </authorList>
    </citation>
    <scope>NUCLEOTIDE SEQUENCE</scope>
    <source>
        <strain evidence="3">DP1</strain>
    </source>
</reference>
<feature type="region of interest" description="Disordered" evidence="2">
    <location>
        <begin position="1055"/>
        <end position="1081"/>
    </location>
</feature>
<evidence type="ECO:0000313" key="4">
    <source>
        <dbReference type="Proteomes" id="UP001295684"/>
    </source>
</evidence>
<comment type="caution">
    <text evidence="3">The sequence shown here is derived from an EMBL/GenBank/DDBJ whole genome shotgun (WGS) entry which is preliminary data.</text>
</comment>
<feature type="compositionally biased region" description="Basic residues" evidence="2">
    <location>
        <begin position="1058"/>
        <end position="1070"/>
    </location>
</feature>
<dbReference type="AlphaFoldDB" id="A0AAD1UHM4"/>
<keyword evidence="4" id="KW-1185">Reference proteome</keyword>
<evidence type="ECO:0000313" key="3">
    <source>
        <dbReference type="EMBL" id="CAI2365470.1"/>
    </source>
</evidence>
<feature type="compositionally biased region" description="Polar residues" evidence="2">
    <location>
        <begin position="1167"/>
        <end position="1176"/>
    </location>
</feature>
<dbReference type="Proteomes" id="UP001295684">
    <property type="component" value="Unassembled WGS sequence"/>
</dbReference>
<gene>
    <name evidence="3" type="ORF">ECRASSUSDP1_LOCUS6800</name>
</gene>
<name>A0AAD1UHM4_EUPCR</name>
<dbReference type="EMBL" id="CAMPGE010006603">
    <property type="protein sequence ID" value="CAI2365470.1"/>
    <property type="molecule type" value="Genomic_DNA"/>
</dbReference>
<protein>
    <submittedName>
        <fullName evidence="3">Uncharacterized protein</fullName>
    </submittedName>
</protein>
<accession>A0AAD1UHM4</accession>
<feature type="coiled-coil region" evidence="1">
    <location>
        <begin position="201"/>
        <end position="257"/>
    </location>
</feature>
<proteinExistence type="predicted"/>
<keyword evidence="1" id="KW-0175">Coiled coil</keyword>